<keyword evidence="1" id="KW-0175">Coiled coil</keyword>
<organism evidence="2">
    <name type="scientific">Gibberella zeae</name>
    <name type="common">Wheat head blight fungus</name>
    <name type="synonym">Fusarium graminearum</name>
    <dbReference type="NCBI Taxonomy" id="5518"/>
    <lineage>
        <taxon>Eukaryota</taxon>
        <taxon>Fungi</taxon>
        <taxon>Dikarya</taxon>
        <taxon>Ascomycota</taxon>
        <taxon>Pezizomycotina</taxon>
        <taxon>Sordariomycetes</taxon>
        <taxon>Hypocreomycetidae</taxon>
        <taxon>Hypocreales</taxon>
        <taxon>Nectriaceae</taxon>
        <taxon>Fusarium</taxon>
    </lineage>
</organism>
<sequence>MPRWLTNSADFIFAYQVLNTYSRQISDMLDAALREAISERVRAVETCSTYDLRINNTIKERDKAKASVTRLDADLKEISQRRMNLQRSGEQTFQCSIRMSINARDEDGHLFGDLTIPLEAIDREQDG</sequence>
<name>A0A4E9DX94_GIBZA</name>
<feature type="coiled-coil region" evidence="1">
    <location>
        <begin position="61"/>
        <end position="88"/>
    </location>
</feature>
<protein>
    <submittedName>
        <fullName evidence="2">Uncharacterized protein</fullName>
    </submittedName>
</protein>
<evidence type="ECO:0000313" key="2">
    <source>
        <dbReference type="EMBL" id="VIO55129.1"/>
    </source>
</evidence>
<evidence type="ECO:0000256" key="1">
    <source>
        <dbReference type="SAM" id="Coils"/>
    </source>
</evidence>
<proteinExistence type="predicted"/>
<gene>
    <name evidence="2" type="ORF">FUG_LOCUS145316</name>
</gene>
<accession>A0A4E9DX94</accession>
<reference evidence="2" key="1">
    <citation type="submission" date="2019-04" db="EMBL/GenBank/DDBJ databases">
        <authorList>
            <person name="Melise S."/>
            <person name="Noan J."/>
            <person name="Okalmin O."/>
        </authorList>
    </citation>
    <scope>NUCLEOTIDE SEQUENCE</scope>
    <source>
        <strain evidence="2">FN9</strain>
    </source>
</reference>
<dbReference type="EMBL" id="CAAKMV010000111">
    <property type="protein sequence ID" value="VIO55129.1"/>
    <property type="molecule type" value="Genomic_DNA"/>
</dbReference>
<dbReference type="AlphaFoldDB" id="A0A4E9DX94"/>